<evidence type="ECO:0000313" key="2">
    <source>
        <dbReference type="EMBL" id="EGT35285.1"/>
    </source>
</evidence>
<dbReference type="OrthoDB" id="5815119at2759"/>
<feature type="transmembrane region" description="Helical" evidence="1">
    <location>
        <begin position="92"/>
        <end position="114"/>
    </location>
</feature>
<keyword evidence="1" id="KW-1133">Transmembrane helix</keyword>
<gene>
    <name evidence="2" type="ORF">CAEBREN_22646</name>
</gene>
<reference evidence="3" key="1">
    <citation type="submission" date="2011-07" db="EMBL/GenBank/DDBJ databases">
        <authorList>
            <consortium name="Caenorhabditis brenneri Sequencing and Analysis Consortium"/>
            <person name="Wilson R.K."/>
        </authorList>
    </citation>
    <scope>NUCLEOTIDE SEQUENCE [LARGE SCALE GENOMIC DNA]</scope>
    <source>
        <strain evidence="3">PB2801</strain>
    </source>
</reference>
<keyword evidence="1" id="KW-0812">Transmembrane</keyword>
<dbReference type="OMA" id="NTTCYLR"/>
<feature type="transmembrane region" description="Helical" evidence="1">
    <location>
        <begin position="31"/>
        <end position="51"/>
    </location>
</feature>
<dbReference type="Proteomes" id="UP000008068">
    <property type="component" value="Unassembled WGS sequence"/>
</dbReference>
<dbReference type="InParanoid" id="G0NPM7"/>
<evidence type="ECO:0000256" key="1">
    <source>
        <dbReference type="SAM" id="Phobius"/>
    </source>
</evidence>
<sequence>MRIFGDSEEDDTANLRSENKINPRANAHSKIFYIQIAFTLITLILGSRALLSSHIPFFSWLPALLLLFDSTLAFASLLYLDFTRENTTCYLRLVLSLVVLRLSCAVILVAELFLPHSDPTVSIPLIIVSIVHSAFTMLSSVQVHSLTYSNRDKLGEGDGIKMQQCLGSTNTLVTNVDDEVAVDLI</sequence>
<protein>
    <submittedName>
        <fullName evidence="2">Uncharacterized protein</fullName>
    </submittedName>
</protein>
<dbReference type="AlphaFoldDB" id="G0NPM7"/>
<feature type="transmembrane region" description="Helical" evidence="1">
    <location>
        <begin position="57"/>
        <end position="80"/>
    </location>
</feature>
<name>G0NPM7_CAEBE</name>
<dbReference type="HOGENOM" id="CLU_136391_0_0_1"/>
<dbReference type="STRING" id="135651.G0NPM7"/>
<organism evidence="3">
    <name type="scientific">Caenorhabditis brenneri</name>
    <name type="common">Nematode worm</name>
    <dbReference type="NCBI Taxonomy" id="135651"/>
    <lineage>
        <taxon>Eukaryota</taxon>
        <taxon>Metazoa</taxon>
        <taxon>Ecdysozoa</taxon>
        <taxon>Nematoda</taxon>
        <taxon>Chromadorea</taxon>
        <taxon>Rhabditida</taxon>
        <taxon>Rhabditina</taxon>
        <taxon>Rhabditomorpha</taxon>
        <taxon>Rhabditoidea</taxon>
        <taxon>Rhabditidae</taxon>
        <taxon>Peloderinae</taxon>
        <taxon>Caenorhabditis</taxon>
    </lineage>
</organism>
<keyword evidence="3" id="KW-1185">Reference proteome</keyword>
<dbReference type="eggNOG" id="ENOG502RVU0">
    <property type="taxonomic scope" value="Eukaryota"/>
</dbReference>
<feature type="transmembrane region" description="Helical" evidence="1">
    <location>
        <begin position="120"/>
        <end position="141"/>
    </location>
</feature>
<accession>G0NPM7</accession>
<dbReference type="EMBL" id="GL379921">
    <property type="protein sequence ID" value="EGT35285.1"/>
    <property type="molecule type" value="Genomic_DNA"/>
</dbReference>
<evidence type="ECO:0000313" key="3">
    <source>
        <dbReference type="Proteomes" id="UP000008068"/>
    </source>
</evidence>
<dbReference type="FunCoup" id="G0NPM7">
    <property type="interactions" value="1851"/>
</dbReference>
<proteinExistence type="predicted"/>
<keyword evidence="1" id="KW-0472">Membrane</keyword>